<evidence type="ECO:0000256" key="2">
    <source>
        <dbReference type="ARBA" id="ARBA00022448"/>
    </source>
</evidence>
<dbReference type="InterPro" id="IPR001898">
    <property type="entry name" value="SLC13A/DASS"/>
</dbReference>
<dbReference type="GO" id="GO:0022857">
    <property type="term" value="F:transmembrane transporter activity"/>
    <property type="evidence" value="ECO:0007669"/>
    <property type="project" value="InterPro"/>
</dbReference>
<comment type="subcellular location">
    <subcellularLocation>
        <location evidence="1">Membrane</location>
        <topology evidence="1">Multi-pass membrane protein</topology>
    </subcellularLocation>
</comment>
<evidence type="ECO:0000256" key="5">
    <source>
        <dbReference type="ARBA" id="ARBA00023136"/>
    </source>
</evidence>
<evidence type="ECO:0000256" key="4">
    <source>
        <dbReference type="ARBA" id="ARBA00022989"/>
    </source>
</evidence>
<feature type="transmembrane region" description="Helical" evidence="6">
    <location>
        <begin position="55"/>
        <end position="79"/>
    </location>
</feature>
<evidence type="ECO:0000256" key="1">
    <source>
        <dbReference type="ARBA" id="ARBA00004141"/>
    </source>
</evidence>
<evidence type="ECO:0000313" key="8">
    <source>
        <dbReference type="Proteomes" id="UP000030993"/>
    </source>
</evidence>
<gene>
    <name evidence="7" type="ORF">NZ47_06580</name>
</gene>
<feature type="transmembrane region" description="Helical" evidence="6">
    <location>
        <begin position="20"/>
        <end position="43"/>
    </location>
</feature>
<feature type="transmembrane region" description="Helical" evidence="6">
    <location>
        <begin position="85"/>
        <end position="105"/>
    </location>
</feature>
<dbReference type="Pfam" id="PF00939">
    <property type="entry name" value="Na_sulph_symp"/>
    <property type="match status" value="1"/>
</dbReference>
<keyword evidence="8" id="KW-1185">Reference proteome</keyword>
<keyword evidence="5 6" id="KW-0472">Membrane</keyword>
<keyword evidence="2" id="KW-0813">Transport</keyword>
<dbReference type="STRING" id="82374.NZ47_06580"/>
<evidence type="ECO:0000256" key="3">
    <source>
        <dbReference type="ARBA" id="ARBA00022692"/>
    </source>
</evidence>
<evidence type="ECO:0000256" key="6">
    <source>
        <dbReference type="SAM" id="Phobius"/>
    </source>
</evidence>
<accession>A0A0B2JX15</accession>
<feature type="transmembrane region" description="Helical" evidence="6">
    <location>
        <begin position="117"/>
        <end position="137"/>
    </location>
</feature>
<dbReference type="GO" id="GO:0005886">
    <property type="term" value="C:plasma membrane"/>
    <property type="evidence" value="ECO:0007669"/>
    <property type="project" value="TreeGrafter"/>
</dbReference>
<sequence>MGSMMYKTGLSTWVGDLIIGGLGGSVSQVTMVAIFSVLALLMAELTSHTAATNMIGPLAITAAMSAGLSPVPICIGIALASSLGFMLPVSTPPNAIVYATGYIPITRMLHSGVIIDFVGIAFVTIPLVVYFVTWVVGI</sequence>
<evidence type="ECO:0000313" key="7">
    <source>
        <dbReference type="EMBL" id="KHM52154.1"/>
    </source>
</evidence>
<organism evidence="7 8">
    <name type="scientific">Anaerovibrio lipolyticus</name>
    <dbReference type="NCBI Taxonomy" id="82374"/>
    <lineage>
        <taxon>Bacteria</taxon>
        <taxon>Bacillati</taxon>
        <taxon>Bacillota</taxon>
        <taxon>Negativicutes</taxon>
        <taxon>Selenomonadales</taxon>
        <taxon>Selenomonadaceae</taxon>
        <taxon>Anaerovibrio</taxon>
    </lineage>
</organism>
<dbReference type="InterPro" id="IPR031312">
    <property type="entry name" value="Na/sul_symport_CS"/>
</dbReference>
<reference evidence="7 8" key="1">
    <citation type="journal article" date="2013" name="PLoS ONE">
        <title>Identification and characterization of three novel lipases belonging to families II and V from Anaerovibrio lipolyticus 5ST.</title>
        <authorList>
            <person name="Prive F."/>
            <person name="Kaderbhai N.N."/>
            <person name="Girdwood S."/>
            <person name="Worgan H.J."/>
            <person name="Pinloche E."/>
            <person name="Scollan N.D."/>
            <person name="Huws S.A."/>
            <person name="Newbold C.J."/>
        </authorList>
    </citation>
    <scope>NUCLEOTIDE SEQUENCE [LARGE SCALE GENOMIC DNA]</scope>
    <source>
        <strain evidence="7 8">5S</strain>
    </source>
</reference>
<keyword evidence="4 6" id="KW-1133">Transmembrane helix</keyword>
<dbReference type="AlphaFoldDB" id="A0A0B2JX15"/>
<dbReference type="PROSITE" id="PS01271">
    <property type="entry name" value="NA_SULFATE"/>
    <property type="match status" value="1"/>
</dbReference>
<dbReference type="EMBL" id="JSCE01000131">
    <property type="protein sequence ID" value="KHM52154.1"/>
    <property type="molecule type" value="Genomic_DNA"/>
</dbReference>
<dbReference type="Proteomes" id="UP000030993">
    <property type="component" value="Unassembled WGS sequence"/>
</dbReference>
<keyword evidence="3 6" id="KW-0812">Transmembrane</keyword>
<proteinExistence type="predicted"/>
<comment type="caution">
    <text evidence="7">The sequence shown here is derived from an EMBL/GenBank/DDBJ whole genome shotgun (WGS) entry which is preliminary data.</text>
</comment>
<name>A0A0B2JX15_9FIRM</name>
<evidence type="ECO:0008006" key="9">
    <source>
        <dbReference type="Google" id="ProtNLM"/>
    </source>
</evidence>
<protein>
    <recommendedName>
        <fullName evidence="9">Anion transporter</fullName>
    </recommendedName>
</protein>
<dbReference type="PANTHER" id="PTHR10283">
    <property type="entry name" value="SOLUTE CARRIER FAMILY 13 MEMBER"/>
    <property type="match status" value="1"/>
</dbReference>